<feature type="transmembrane region" description="Helical" evidence="1">
    <location>
        <begin position="45"/>
        <end position="62"/>
    </location>
</feature>
<evidence type="ECO:0000313" key="2">
    <source>
        <dbReference type="EMBL" id="QHS95933.1"/>
    </source>
</evidence>
<evidence type="ECO:0000256" key="1">
    <source>
        <dbReference type="SAM" id="Phobius"/>
    </source>
</evidence>
<proteinExistence type="predicted"/>
<keyword evidence="1" id="KW-0812">Transmembrane</keyword>
<feature type="transmembrane region" description="Helical" evidence="1">
    <location>
        <begin position="17"/>
        <end position="38"/>
    </location>
</feature>
<keyword evidence="1" id="KW-0472">Membrane</keyword>
<keyword evidence="1" id="KW-1133">Transmembrane helix</keyword>
<sequence length="94" mass="10548">MPGTNKESIWGNRITKIGFTIIIFIIIINIIFQIMKYFDIDISSVIVYICFAIFMTICYFVLPKDIPMGLVLPKNTLVESGEGLVASAPQFISP</sequence>
<dbReference type="AlphaFoldDB" id="A0A6C0BXE7"/>
<accession>A0A6C0BXE7</accession>
<dbReference type="EMBL" id="MN739260">
    <property type="protein sequence ID" value="QHS95933.1"/>
    <property type="molecule type" value="Genomic_DNA"/>
</dbReference>
<organism evidence="2">
    <name type="scientific">viral metagenome</name>
    <dbReference type="NCBI Taxonomy" id="1070528"/>
    <lineage>
        <taxon>unclassified sequences</taxon>
        <taxon>metagenomes</taxon>
        <taxon>organismal metagenomes</taxon>
    </lineage>
</organism>
<name>A0A6C0BXE7_9ZZZZ</name>
<protein>
    <submittedName>
        <fullName evidence="2">Uncharacterized protein</fullName>
    </submittedName>
</protein>
<reference evidence="2" key="1">
    <citation type="journal article" date="2020" name="Nature">
        <title>Giant virus diversity and host interactions through global metagenomics.</title>
        <authorList>
            <person name="Schulz F."/>
            <person name="Roux S."/>
            <person name="Paez-Espino D."/>
            <person name="Jungbluth S."/>
            <person name="Walsh D.A."/>
            <person name="Denef V.J."/>
            <person name="McMahon K.D."/>
            <person name="Konstantinidis K.T."/>
            <person name="Eloe-Fadrosh E.A."/>
            <person name="Kyrpides N.C."/>
            <person name="Woyke T."/>
        </authorList>
    </citation>
    <scope>NUCLEOTIDE SEQUENCE</scope>
    <source>
        <strain evidence="2">GVMAG-M-3300019093-7</strain>
    </source>
</reference>